<dbReference type="EMBL" id="REGN01003132">
    <property type="protein sequence ID" value="RNA24378.1"/>
    <property type="molecule type" value="Genomic_DNA"/>
</dbReference>
<gene>
    <name evidence="1" type="ORF">BpHYR1_049756</name>
</gene>
<proteinExistence type="predicted"/>
<reference evidence="1 2" key="1">
    <citation type="journal article" date="2018" name="Sci. Rep.">
        <title>Genomic signatures of local adaptation to the degree of environmental predictability in rotifers.</title>
        <authorList>
            <person name="Franch-Gras L."/>
            <person name="Hahn C."/>
            <person name="Garcia-Roger E.M."/>
            <person name="Carmona M.J."/>
            <person name="Serra M."/>
            <person name="Gomez A."/>
        </authorList>
    </citation>
    <scope>NUCLEOTIDE SEQUENCE [LARGE SCALE GENOMIC DNA]</scope>
    <source>
        <strain evidence="1">HYR1</strain>
    </source>
</reference>
<protein>
    <submittedName>
        <fullName evidence="1">Uncharacterized protein</fullName>
    </submittedName>
</protein>
<dbReference type="AlphaFoldDB" id="A0A3M7RM38"/>
<sequence>MTSCVVATCHRRAQINALNDILISIKIYRKPLRIGAAVNTKPYNYRNAANPSHFIFFAPKTGSGIYHVVNPGICRFTAPKTDS</sequence>
<name>A0A3M7RM38_BRAPC</name>
<evidence type="ECO:0000313" key="1">
    <source>
        <dbReference type="EMBL" id="RNA24378.1"/>
    </source>
</evidence>
<organism evidence="1 2">
    <name type="scientific">Brachionus plicatilis</name>
    <name type="common">Marine rotifer</name>
    <name type="synonym">Brachionus muelleri</name>
    <dbReference type="NCBI Taxonomy" id="10195"/>
    <lineage>
        <taxon>Eukaryota</taxon>
        <taxon>Metazoa</taxon>
        <taxon>Spiralia</taxon>
        <taxon>Gnathifera</taxon>
        <taxon>Rotifera</taxon>
        <taxon>Eurotatoria</taxon>
        <taxon>Monogononta</taxon>
        <taxon>Pseudotrocha</taxon>
        <taxon>Ploima</taxon>
        <taxon>Brachionidae</taxon>
        <taxon>Brachionus</taxon>
    </lineage>
</organism>
<keyword evidence="2" id="KW-1185">Reference proteome</keyword>
<evidence type="ECO:0000313" key="2">
    <source>
        <dbReference type="Proteomes" id="UP000276133"/>
    </source>
</evidence>
<comment type="caution">
    <text evidence="1">The sequence shown here is derived from an EMBL/GenBank/DDBJ whole genome shotgun (WGS) entry which is preliminary data.</text>
</comment>
<accession>A0A3M7RM38</accession>
<dbReference type="Proteomes" id="UP000276133">
    <property type="component" value="Unassembled WGS sequence"/>
</dbReference>